<comment type="caution">
    <text evidence="7">The sequence shown here is derived from an EMBL/GenBank/DDBJ whole genome shotgun (WGS) entry which is preliminary data.</text>
</comment>
<evidence type="ECO:0000256" key="2">
    <source>
        <dbReference type="ARBA" id="ARBA00008048"/>
    </source>
</evidence>
<feature type="compositionally biased region" description="Low complexity" evidence="6">
    <location>
        <begin position="1"/>
        <end position="15"/>
    </location>
</feature>
<evidence type="ECO:0000256" key="4">
    <source>
        <dbReference type="ARBA" id="ARBA00023163"/>
    </source>
</evidence>
<keyword evidence="3" id="KW-0805">Transcription regulation</keyword>
<gene>
    <name evidence="7" type="ORF">N7493_003137</name>
</gene>
<keyword evidence="8" id="KW-1185">Reference proteome</keyword>
<evidence type="ECO:0000313" key="8">
    <source>
        <dbReference type="Proteomes" id="UP001215712"/>
    </source>
</evidence>
<name>A0AAD6MZE5_9EURO</name>
<protein>
    <submittedName>
        <fullName evidence="7">Uncharacterized protein</fullName>
    </submittedName>
</protein>
<evidence type="ECO:0000256" key="6">
    <source>
        <dbReference type="SAM" id="MobiDB-lite"/>
    </source>
</evidence>
<keyword evidence="4" id="KW-0804">Transcription</keyword>
<dbReference type="EMBL" id="JAQJAN010000003">
    <property type="protein sequence ID" value="KAJ5734351.1"/>
    <property type="molecule type" value="Genomic_DNA"/>
</dbReference>
<reference evidence="7" key="1">
    <citation type="journal article" date="2023" name="IMA Fungus">
        <title>Comparative genomic study of the Penicillium genus elucidates a diverse pangenome and 15 lateral gene transfer events.</title>
        <authorList>
            <person name="Petersen C."/>
            <person name="Sorensen T."/>
            <person name="Nielsen M.R."/>
            <person name="Sondergaard T.E."/>
            <person name="Sorensen J.L."/>
            <person name="Fitzpatrick D.A."/>
            <person name="Frisvad J.C."/>
            <person name="Nielsen K.L."/>
        </authorList>
    </citation>
    <scope>NUCLEOTIDE SEQUENCE</scope>
    <source>
        <strain evidence="7">IBT 17514</strain>
    </source>
</reference>
<dbReference type="GO" id="GO:0016592">
    <property type="term" value="C:mediator complex"/>
    <property type="evidence" value="ECO:0007669"/>
    <property type="project" value="InterPro"/>
</dbReference>
<dbReference type="Proteomes" id="UP001215712">
    <property type="component" value="Unassembled WGS sequence"/>
</dbReference>
<comment type="subcellular location">
    <subcellularLocation>
        <location evidence="1">Nucleus</location>
    </subcellularLocation>
</comment>
<accession>A0AAD6MZE5</accession>
<evidence type="ECO:0000256" key="3">
    <source>
        <dbReference type="ARBA" id="ARBA00023015"/>
    </source>
</evidence>
<comment type="similarity">
    <text evidence="2">Belongs to the Mediator complex subunit 27 family.</text>
</comment>
<evidence type="ECO:0000256" key="1">
    <source>
        <dbReference type="ARBA" id="ARBA00004123"/>
    </source>
</evidence>
<organism evidence="7 8">
    <name type="scientific">Penicillium malachiteum</name>
    <dbReference type="NCBI Taxonomy" id="1324776"/>
    <lineage>
        <taxon>Eukaryota</taxon>
        <taxon>Fungi</taxon>
        <taxon>Dikarya</taxon>
        <taxon>Ascomycota</taxon>
        <taxon>Pezizomycotina</taxon>
        <taxon>Eurotiomycetes</taxon>
        <taxon>Eurotiomycetidae</taxon>
        <taxon>Eurotiales</taxon>
        <taxon>Aspergillaceae</taxon>
        <taxon>Penicillium</taxon>
    </lineage>
</organism>
<reference evidence="7" key="2">
    <citation type="submission" date="2023-01" db="EMBL/GenBank/DDBJ databases">
        <authorList>
            <person name="Petersen C."/>
        </authorList>
    </citation>
    <scope>NUCLEOTIDE SEQUENCE</scope>
    <source>
        <strain evidence="7">IBT 17514</strain>
    </source>
</reference>
<evidence type="ECO:0000256" key="5">
    <source>
        <dbReference type="ARBA" id="ARBA00023242"/>
    </source>
</evidence>
<dbReference type="InterPro" id="IPR021627">
    <property type="entry name" value="Mediator_Med27"/>
</dbReference>
<feature type="region of interest" description="Disordered" evidence="6">
    <location>
        <begin position="1"/>
        <end position="22"/>
    </location>
</feature>
<dbReference type="AlphaFoldDB" id="A0AAD6MZE5"/>
<dbReference type="Pfam" id="PF11571">
    <property type="entry name" value="Med27"/>
    <property type="match status" value="1"/>
</dbReference>
<keyword evidence="5" id="KW-0539">Nucleus</keyword>
<evidence type="ECO:0000313" key="7">
    <source>
        <dbReference type="EMBL" id="KAJ5734351.1"/>
    </source>
</evidence>
<sequence>MSTAPNTAIPAANTTVIPSHPKIEEKFASTQGTAESSNGDATPVNWDSEIQLVSSLAKLQELESKIHELRQFIPAGVLEPLVPISSSNGVSSSTPVAETPPILRNELDHAVRDRLARIEQFQSMWRGPELKPVWAHATARMKEANGQLIQPTGIWERDYDVLLAELTSAEKAKEDERLREEEDAERTKVLSSEGGWAAVTERFTQRGIPGVRLIKGSNDTSMGIALARAGMIFIVEGVKDSGSADVSGWNVSSKVPPGRAPGKLEEAILDCLNSRPRKWDLSFLLDMIASYANIKQTPCAKCNRLANNAAQLPSIRRAQSTQPTKPEESKDRVFTFDAFHTACA</sequence>
<proteinExistence type="inferred from homology"/>